<name>A0A3B0WBI7_9ZZZZ</name>
<keyword evidence="1" id="KW-0812">Transmembrane</keyword>
<dbReference type="EMBL" id="UOFB01000236">
    <property type="protein sequence ID" value="VAW48087.1"/>
    <property type="molecule type" value="Genomic_DNA"/>
</dbReference>
<feature type="non-terminal residue" evidence="3">
    <location>
        <position position="1"/>
    </location>
</feature>
<protein>
    <recommendedName>
        <fullName evidence="2">Ice-binding protein C-terminal domain-containing protein</fullName>
    </recommendedName>
</protein>
<proteinExistence type="predicted"/>
<gene>
    <name evidence="3" type="ORF">MNBD_GAMMA04-536</name>
</gene>
<dbReference type="Pfam" id="PF07589">
    <property type="entry name" value="PEP-CTERM"/>
    <property type="match status" value="1"/>
</dbReference>
<keyword evidence="1" id="KW-1133">Transmembrane helix</keyword>
<dbReference type="AlphaFoldDB" id="A0A3B0WBI7"/>
<dbReference type="InterPro" id="IPR013424">
    <property type="entry name" value="Ice-binding_C"/>
</dbReference>
<feature type="domain" description="Ice-binding protein C-terminal" evidence="2">
    <location>
        <begin position="72"/>
        <end position="97"/>
    </location>
</feature>
<feature type="transmembrane region" description="Helical" evidence="1">
    <location>
        <begin position="77"/>
        <end position="94"/>
    </location>
</feature>
<sequence length="102" mass="11028">WELTAFDESGSVIDTLSIDQLTNGANNNGQFFGISSGLTNISYATLSDLSTGFLGLEKTVMIDNFKYTEVSPVPEPSTYALMLGGLGMVGFMAYRRRKQTSA</sequence>
<evidence type="ECO:0000256" key="1">
    <source>
        <dbReference type="SAM" id="Phobius"/>
    </source>
</evidence>
<accession>A0A3B0WBI7</accession>
<organism evidence="3">
    <name type="scientific">hydrothermal vent metagenome</name>
    <dbReference type="NCBI Taxonomy" id="652676"/>
    <lineage>
        <taxon>unclassified sequences</taxon>
        <taxon>metagenomes</taxon>
        <taxon>ecological metagenomes</taxon>
    </lineage>
</organism>
<reference evidence="3" key="1">
    <citation type="submission" date="2018-06" db="EMBL/GenBank/DDBJ databases">
        <authorList>
            <person name="Zhirakovskaya E."/>
        </authorList>
    </citation>
    <scope>NUCLEOTIDE SEQUENCE</scope>
</reference>
<evidence type="ECO:0000259" key="2">
    <source>
        <dbReference type="Pfam" id="PF07589"/>
    </source>
</evidence>
<keyword evidence="1" id="KW-0472">Membrane</keyword>
<dbReference type="NCBIfam" id="TIGR02595">
    <property type="entry name" value="PEP_CTERM"/>
    <property type="match status" value="1"/>
</dbReference>
<evidence type="ECO:0000313" key="3">
    <source>
        <dbReference type="EMBL" id="VAW48087.1"/>
    </source>
</evidence>